<dbReference type="SMART" id="SM00343">
    <property type="entry name" value="ZnF_C2HC"/>
    <property type="match status" value="2"/>
</dbReference>
<reference evidence="4" key="1">
    <citation type="submission" date="2021-06" db="EMBL/GenBank/DDBJ databases">
        <authorList>
            <person name="Kallberg Y."/>
            <person name="Tangrot J."/>
            <person name="Rosling A."/>
        </authorList>
    </citation>
    <scope>NUCLEOTIDE SEQUENCE</scope>
    <source>
        <strain evidence="4">IN212</strain>
    </source>
</reference>
<feature type="region of interest" description="Disordered" evidence="2">
    <location>
        <begin position="594"/>
        <end position="670"/>
    </location>
</feature>
<dbReference type="InterPro" id="IPR001878">
    <property type="entry name" value="Znf_CCHC"/>
</dbReference>
<evidence type="ECO:0000256" key="1">
    <source>
        <dbReference type="SAM" id="Coils"/>
    </source>
</evidence>
<gene>
    <name evidence="4" type="ORF">RFULGI_LOCUS2803</name>
</gene>
<proteinExistence type="predicted"/>
<feature type="domain" description="CCHC-type" evidence="3">
    <location>
        <begin position="915"/>
        <end position="931"/>
    </location>
</feature>
<protein>
    <submittedName>
        <fullName evidence="4">3873_t:CDS:1</fullName>
    </submittedName>
</protein>
<feature type="compositionally biased region" description="Low complexity" evidence="2">
    <location>
        <begin position="649"/>
        <end position="666"/>
    </location>
</feature>
<evidence type="ECO:0000313" key="4">
    <source>
        <dbReference type="EMBL" id="CAG8508990.1"/>
    </source>
</evidence>
<keyword evidence="1" id="KW-0175">Coiled coil</keyword>
<feature type="compositionally biased region" description="Polar residues" evidence="2">
    <location>
        <begin position="710"/>
        <end position="733"/>
    </location>
</feature>
<organism evidence="4 5">
    <name type="scientific">Racocetra fulgida</name>
    <dbReference type="NCBI Taxonomy" id="60492"/>
    <lineage>
        <taxon>Eukaryota</taxon>
        <taxon>Fungi</taxon>
        <taxon>Fungi incertae sedis</taxon>
        <taxon>Mucoromycota</taxon>
        <taxon>Glomeromycotina</taxon>
        <taxon>Glomeromycetes</taxon>
        <taxon>Diversisporales</taxon>
        <taxon>Gigasporaceae</taxon>
        <taxon>Racocetra</taxon>
    </lineage>
</organism>
<evidence type="ECO:0000259" key="3">
    <source>
        <dbReference type="SMART" id="SM00343"/>
    </source>
</evidence>
<evidence type="ECO:0000256" key="2">
    <source>
        <dbReference type="SAM" id="MobiDB-lite"/>
    </source>
</evidence>
<dbReference type="AlphaFoldDB" id="A0A9N8ZVZ1"/>
<feature type="non-terminal residue" evidence="4">
    <location>
        <position position="943"/>
    </location>
</feature>
<name>A0A9N8ZVZ1_9GLOM</name>
<evidence type="ECO:0000313" key="5">
    <source>
        <dbReference type="Proteomes" id="UP000789396"/>
    </source>
</evidence>
<feature type="domain" description="CCHC-type" evidence="3">
    <location>
        <begin position="898"/>
        <end position="914"/>
    </location>
</feature>
<dbReference type="Gene3D" id="4.10.60.10">
    <property type="entry name" value="Zinc finger, CCHC-type"/>
    <property type="match status" value="1"/>
</dbReference>
<dbReference type="OrthoDB" id="2148641at2759"/>
<feature type="region of interest" description="Disordered" evidence="2">
    <location>
        <begin position="710"/>
        <end position="780"/>
    </location>
</feature>
<comment type="caution">
    <text evidence="4">The sequence shown here is derived from an EMBL/GenBank/DDBJ whole genome shotgun (WGS) entry which is preliminary data.</text>
</comment>
<dbReference type="GO" id="GO:0008270">
    <property type="term" value="F:zinc ion binding"/>
    <property type="evidence" value="ECO:0007669"/>
    <property type="project" value="InterPro"/>
</dbReference>
<dbReference type="EMBL" id="CAJVPZ010002257">
    <property type="protein sequence ID" value="CAG8508990.1"/>
    <property type="molecule type" value="Genomic_DNA"/>
</dbReference>
<keyword evidence="5" id="KW-1185">Reference proteome</keyword>
<feature type="compositionally biased region" description="Low complexity" evidence="2">
    <location>
        <begin position="629"/>
        <end position="642"/>
    </location>
</feature>
<feature type="compositionally biased region" description="Basic and acidic residues" evidence="2">
    <location>
        <begin position="755"/>
        <end position="764"/>
    </location>
</feature>
<feature type="coiled-coil region" evidence="1">
    <location>
        <begin position="513"/>
        <end position="540"/>
    </location>
</feature>
<dbReference type="SUPFAM" id="SSF57756">
    <property type="entry name" value="Retrovirus zinc finger-like domains"/>
    <property type="match status" value="1"/>
</dbReference>
<dbReference type="GO" id="GO:0003676">
    <property type="term" value="F:nucleic acid binding"/>
    <property type="evidence" value="ECO:0007669"/>
    <property type="project" value="InterPro"/>
</dbReference>
<sequence length="943" mass="106937">MADIEFNPNVIYNKLVSLRAKPQLSGKAANGELQPVSSLRIDVASVTKDVNRFRACDGSACFYCREWAIFVYKKNFTWVAKNTTNNAIKVDNSVDEPDEPKKNASIICQQFSELIVKHDDEKIKTNGSDSDSENIINDMVHKIFAWIKAPNRLYVVPNIFSNVEFDISKPTLPTHDKERDLVYILESIEIEKSHYQISKQHFPLLKLTNSPQQCHHTRPEWKVPTDLDLDRRVFNDLLFKEKSQNEESLKESLAQVWSYVTNFLTSILQIEANRDLIFGKGCVANMENFMKEYQDESLSFKDYWAPIAEAYKKTPKSKKATTSATDPVDDIDAAFRTYIHNAKTVISCWEESFIEKALTSAVQFSEETQCTLLGFLVDFQNRISNIQTKESLDDILANCRDALIAVKDIKLMISKRISILRSDISKKSKESIQELEALDESWKTQSQRTTQGRLEKANNKEFRKRIKKFESTLQSTRLTTVAAIGALFPVTNLASICNNCLELLITEGEIMEAIQLEKHYKNYEVTAKKFQEQREALLKDFEQGVETGRKVLSGIFGRLFLKEARGLISETLALKKQDAFLQSIDKGKTEAVKKKKIDKEAGNNASQPVDNSISTEVSKKSKKKKRKSVIASSSSNNQSVNIQHDNLMSSQEPEPQSNDPSSSQDSCHAEEQKTLIDTMTDNSLSNNTNFTQSINLESTVKPSILDSSQDFQEPQTTYPDEFQDNSLNNNNKSVDGENMAKSPVLDSSQDFSVPRPHEFQESPQRRISTPPGLTKGNNSTPEGFMDLDNFSRADLILLVQNLLSEKTQLVKTLVSMQQEVKAVTDRYTNLVEMSREREFQTFQLFEAHKKLEMDEATKYIQKLEARISQLEKNKVRGINGEYVDPWRSHIAGSRSNVRCGNCGGQNHISQECITGCRYCGDLGHLSELCSSSMNGTNLESDRF</sequence>
<accession>A0A9N8ZVZ1</accession>
<dbReference type="InterPro" id="IPR036875">
    <property type="entry name" value="Znf_CCHC_sf"/>
</dbReference>
<dbReference type="Proteomes" id="UP000789396">
    <property type="component" value="Unassembled WGS sequence"/>
</dbReference>